<dbReference type="InterPro" id="IPR000873">
    <property type="entry name" value="AMP-dep_synth/lig_dom"/>
</dbReference>
<dbReference type="PANTHER" id="PTHR43767">
    <property type="entry name" value="LONG-CHAIN-FATTY-ACID--COA LIGASE"/>
    <property type="match status" value="1"/>
</dbReference>
<keyword evidence="3" id="KW-0436">Ligase</keyword>
<dbReference type="RefSeq" id="WP_260594958.1">
    <property type="nucleotide sequence ID" value="NZ_CP104003.1"/>
</dbReference>
<accession>A0A9E7UC42</accession>
<organism evidence="3 4">
    <name type="scientific">Salinirubellus salinus</name>
    <dbReference type="NCBI Taxonomy" id="1364945"/>
    <lineage>
        <taxon>Archaea</taxon>
        <taxon>Methanobacteriati</taxon>
        <taxon>Methanobacteriota</taxon>
        <taxon>Stenosarchaea group</taxon>
        <taxon>Halobacteria</taxon>
        <taxon>Halobacteriales</taxon>
        <taxon>Natronomonadaceae</taxon>
        <taxon>Salinirubellus</taxon>
    </lineage>
</organism>
<dbReference type="InterPro" id="IPR050237">
    <property type="entry name" value="ATP-dep_AMP-bd_enzyme"/>
</dbReference>
<dbReference type="InterPro" id="IPR025110">
    <property type="entry name" value="AMP-bd_C"/>
</dbReference>
<dbReference type="GeneID" id="74941968"/>
<feature type="domain" description="AMP-binding enzyme C-terminal" evidence="2">
    <location>
        <begin position="426"/>
        <end position="497"/>
    </location>
</feature>
<gene>
    <name evidence="3" type="ORF">N0B31_06060</name>
</gene>
<dbReference type="PANTHER" id="PTHR43767:SF1">
    <property type="entry name" value="NONRIBOSOMAL PEPTIDE SYNTHASE PES1 (EUROFUNG)-RELATED"/>
    <property type="match status" value="1"/>
</dbReference>
<keyword evidence="4" id="KW-1185">Reference proteome</keyword>
<dbReference type="AlphaFoldDB" id="A0A9E7UC42"/>
<evidence type="ECO:0000313" key="3">
    <source>
        <dbReference type="EMBL" id="UWM55847.1"/>
    </source>
</evidence>
<name>A0A9E7UC42_9EURY</name>
<dbReference type="Pfam" id="PF13193">
    <property type="entry name" value="AMP-binding_C"/>
    <property type="match status" value="1"/>
</dbReference>
<evidence type="ECO:0000259" key="2">
    <source>
        <dbReference type="Pfam" id="PF13193"/>
    </source>
</evidence>
<protein>
    <submittedName>
        <fullName evidence="3">Acyl--CoA ligase</fullName>
    </submittedName>
</protein>
<dbReference type="Pfam" id="PF00501">
    <property type="entry name" value="AMP-binding"/>
    <property type="match status" value="1"/>
</dbReference>
<dbReference type="InterPro" id="IPR020845">
    <property type="entry name" value="AMP-binding_CS"/>
</dbReference>
<evidence type="ECO:0000313" key="4">
    <source>
        <dbReference type="Proteomes" id="UP001057580"/>
    </source>
</evidence>
<dbReference type="KEGG" id="ssai:N0B31_06060"/>
<sequence length="508" mass="55065">MNFANYLDGAAAEAPTDLAVTDPNRDLTYEEFAAETDAFANALVDLGVDAGDRVALYLPNSTAFVTAYFGAMKRGAIPFPVNMRFEGPEVEYVLDDAGARMLVTVGQFEEHAASFETDALEHLVVAGGDRGHSFSSLVAEHAGPHEVHPRKNDELAELVYTSGTTGRPKGVKHTHGNLSANAHGLVNAMGWTSRETTLTVCPCFHVSGLNVTTTPFVVAGAENHFLPTWDVDTALSTIADREVTYVFLIPTMLIDVLNTGVEGYDLSALETVGVGGSPMPRERIEAAEELLGVELLEGYGMTETTPLAAINRPGQDVYKAGSIGPPALEVVDVRIEDPETREEVGIDEKGELMWHGDTITPGYYRMPEKNAEALVERPAPADRDAETWTWLRSGDIGRMDADGMLFVEDRIDDMIISGGENVYPREVEDAIYGVDGVEETAVVGVPDDRLGERVVAFLVGDVTGDEVAAGLRGTITDYKIPREFRVVDALPKTSTQKIDKVALRERYD</sequence>
<proteinExistence type="predicted"/>
<feature type="domain" description="AMP-dependent synthetase/ligase" evidence="1">
    <location>
        <begin position="10"/>
        <end position="364"/>
    </location>
</feature>
<dbReference type="EMBL" id="CP104003">
    <property type="protein sequence ID" value="UWM55847.1"/>
    <property type="molecule type" value="Genomic_DNA"/>
</dbReference>
<dbReference type="Proteomes" id="UP001057580">
    <property type="component" value="Chromosome"/>
</dbReference>
<dbReference type="PROSITE" id="PS00455">
    <property type="entry name" value="AMP_BINDING"/>
    <property type="match status" value="1"/>
</dbReference>
<dbReference type="InterPro" id="IPR045851">
    <property type="entry name" value="AMP-bd_C_sf"/>
</dbReference>
<reference evidence="3" key="1">
    <citation type="submission" date="2022-09" db="EMBL/GenBank/DDBJ databases">
        <title>Diverse halophilic archaea isolated from saline environments.</title>
        <authorList>
            <person name="Cui H.-L."/>
        </authorList>
    </citation>
    <scope>NUCLEOTIDE SEQUENCE</scope>
    <source>
        <strain evidence="3">ZS-35-S2</strain>
    </source>
</reference>
<dbReference type="SUPFAM" id="SSF56801">
    <property type="entry name" value="Acetyl-CoA synthetase-like"/>
    <property type="match status" value="1"/>
</dbReference>
<dbReference type="InterPro" id="IPR042099">
    <property type="entry name" value="ANL_N_sf"/>
</dbReference>
<evidence type="ECO:0000259" key="1">
    <source>
        <dbReference type="Pfam" id="PF00501"/>
    </source>
</evidence>
<dbReference type="Gene3D" id="3.40.50.12780">
    <property type="entry name" value="N-terminal domain of ligase-like"/>
    <property type="match status" value="1"/>
</dbReference>
<dbReference type="Gene3D" id="3.30.300.30">
    <property type="match status" value="1"/>
</dbReference>
<dbReference type="GO" id="GO:0016878">
    <property type="term" value="F:acid-thiol ligase activity"/>
    <property type="evidence" value="ECO:0007669"/>
    <property type="project" value="UniProtKB-ARBA"/>
</dbReference>